<feature type="domain" description="POTRA" evidence="10">
    <location>
        <begin position="50"/>
        <end position="120"/>
    </location>
</feature>
<comment type="function">
    <text evidence="8">Cell division protein that may be involved in stabilizing or promoting the assembly of the division complex.</text>
</comment>
<evidence type="ECO:0000256" key="6">
    <source>
        <dbReference type="ARBA" id="ARBA00023136"/>
    </source>
</evidence>
<dbReference type="Pfam" id="PF03799">
    <property type="entry name" value="FtsQ_DivIB_C"/>
    <property type="match status" value="1"/>
</dbReference>
<dbReference type="Gene3D" id="3.10.20.310">
    <property type="entry name" value="membrane protein fhac"/>
    <property type="match status" value="1"/>
</dbReference>
<keyword evidence="6 8" id="KW-0472">Membrane</keyword>
<evidence type="ECO:0000256" key="1">
    <source>
        <dbReference type="ARBA" id="ARBA00004370"/>
    </source>
</evidence>
<accession>A0ABS2DJ74</accession>
<evidence type="ECO:0000256" key="9">
    <source>
        <dbReference type="SAM" id="MobiDB-lite"/>
    </source>
</evidence>
<feature type="compositionally biased region" description="Acidic residues" evidence="9">
    <location>
        <begin position="265"/>
        <end position="281"/>
    </location>
</feature>
<organism evidence="11 12">
    <name type="scientific">Bacillus suaedaesalsae</name>
    <dbReference type="NCBI Taxonomy" id="2810349"/>
    <lineage>
        <taxon>Bacteria</taxon>
        <taxon>Bacillati</taxon>
        <taxon>Bacillota</taxon>
        <taxon>Bacilli</taxon>
        <taxon>Bacillales</taxon>
        <taxon>Bacillaceae</taxon>
        <taxon>Bacillus</taxon>
    </lineage>
</organism>
<dbReference type="Proteomes" id="UP001518925">
    <property type="component" value="Unassembled WGS sequence"/>
</dbReference>
<keyword evidence="4 8" id="KW-0812">Transmembrane</keyword>
<keyword evidence="2 8" id="KW-1003">Cell membrane</keyword>
<keyword evidence="7 8" id="KW-0131">Cell cycle</keyword>
<keyword evidence="5 8" id="KW-1133">Transmembrane helix</keyword>
<dbReference type="InterPro" id="IPR050487">
    <property type="entry name" value="FtsQ_DivIB"/>
</dbReference>
<comment type="similarity">
    <text evidence="8">Belongs to the FtsQ/DivIB family. DivIB subfamily.</text>
</comment>
<dbReference type="InterPro" id="IPR005548">
    <property type="entry name" value="Cell_div_FtsQ/DivIB_C"/>
</dbReference>
<comment type="subcellular location">
    <subcellularLocation>
        <location evidence="8">Cell membrane</location>
        <topology evidence="8">Single-pass type II membrane protein</topology>
    </subcellularLocation>
    <subcellularLocation>
        <location evidence="1">Membrane</location>
    </subcellularLocation>
    <text evidence="8">Localizes to the division septum.</text>
</comment>
<protein>
    <recommendedName>
        <fullName evidence="8">Cell division protein DivIB</fullName>
    </recommendedName>
</protein>
<proteinExistence type="inferred from homology"/>
<dbReference type="GO" id="GO:0051301">
    <property type="term" value="P:cell division"/>
    <property type="evidence" value="ECO:0007669"/>
    <property type="project" value="UniProtKB-KW"/>
</dbReference>
<sequence>MEKGKVLTLEERIPKLKQQRRQKANRRLIFYVSIFFLLIIGILYLQSPLSHVKNVEVKGNVHVLSDEIVSLSEINDKTSFWNLNTESITHKIKQNKQIKSVTIERKLPNSVGIVVTEMKRVAYAINDGKYYPILEDGNVLKSSESTSFPSDAPILMDWKPGEELQEMASELAKLSPAIVNSISEIHHTPEESDSVHITLFMNDGREVSATITDFAKKMSAYPAIVSQLNPELKGIIHMEVAYYFESYEQLEVEESNEETGKTETESEEVNEEDENNDEGEG</sequence>
<reference evidence="11 12" key="1">
    <citation type="submission" date="2021-02" db="EMBL/GenBank/DDBJ databases">
        <title>Bacillus sp. RD4P76, an endophyte from a halophyte.</title>
        <authorList>
            <person name="Sun J.-Q."/>
        </authorList>
    </citation>
    <scope>NUCLEOTIDE SEQUENCE [LARGE SCALE GENOMIC DNA]</scope>
    <source>
        <strain evidence="11 12">RD4P76</strain>
    </source>
</reference>
<dbReference type="InterPro" id="IPR026580">
    <property type="entry name" value="DivIB"/>
</dbReference>
<dbReference type="PROSITE" id="PS51779">
    <property type="entry name" value="POTRA"/>
    <property type="match status" value="1"/>
</dbReference>
<keyword evidence="3 8" id="KW-0132">Cell division</keyword>
<dbReference type="RefSeq" id="WP_204203876.1">
    <property type="nucleotide sequence ID" value="NZ_JAFELM010000031.1"/>
</dbReference>
<dbReference type="InterPro" id="IPR013685">
    <property type="entry name" value="POTRA_FtsQ_type"/>
</dbReference>
<comment type="caution">
    <text evidence="11">The sequence shown here is derived from an EMBL/GenBank/DDBJ whole genome shotgun (WGS) entry which is preliminary data.</text>
</comment>
<evidence type="ECO:0000313" key="11">
    <source>
        <dbReference type="EMBL" id="MBM6618544.1"/>
    </source>
</evidence>
<dbReference type="EMBL" id="JAFELM010000031">
    <property type="protein sequence ID" value="MBM6618544.1"/>
    <property type="molecule type" value="Genomic_DNA"/>
</dbReference>
<evidence type="ECO:0000256" key="7">
    <source>
        <dbReference type="ARBA" id="ARBA00023306"/>
    </source>
</evidence>
<name>A0ABS2DJ74_9BACI</name>
<keyword evidence="12" id="KW-1185">Reference proteome</keyword>
<evidence type="ECO:0000259" key="10">
    <source>
        <dbReference type="PROSITE" id="PS51779"/>
    </source>
</evidence>
<dbReference type="PANTHER" id="PTHR37820:SF1">
    <property type="entry name" value="CELL DIVISION PROTEIN FTSQ"/>
    <property type="match status" value="1"/>
</dbReference>
<dbReference type="HAMAP" id="MF_00912">
    <property type="entry name" value="DivIB"/>
    <property type="match status" value="1"/>
</dbReference>
<feature type="region of interest" description="Disordered" evidence="9">
    <location>
        <begin position="250"/>
        <end position="281"/>
    </location>
</feature>
<evidence type="ECO:0000256" key="2">
    <source>
        <dbReference type="ARBA" id="ARBA00022475"/>
    </source>
</evidence>
<evidence type="ECO:0000256" key="3">
    <source>
        <dbReference type="ARBA" id="ARBA00022618"/>
    </source>
</evidence>
<dbReference type="Pfam" id="PF08478">
    <property type="entry name" value="POTRA_1"/>
    <property type="match status" value="1"/>
</dbReference>
<feature type="transmembrane region" description="Helical" evidence="8">
    <location>
        <begin position="28"/>
        <end position="45"/>
    </location>
</feature>
<evidence type="ECO:0000256" key="4">
    <source>
        <dbReference type="ARBA" id="ARBA00022692"/>
    </source>
</evidence>
<evidence type="ECO:0000256" key="8">
    <source>
        <dbReference type="HAMAP-Rule" id="MF_00912"/>
    </source>
</evidence>
<evidence type="ECO:0000313" key="12">
    <source>
        <dbReference type="Proteomes" id="UP001518925"/>
    </source>
</evidence>
<evidence type="ECO:0000256" key="5">
    <source>
        <dbReference type="ARBA" id="ARBA00022989"/>
    </source>
</evidence>
<dbReference type="InterPro" id="IPR034746">
    <property type="entry name" value="POTRA"/>
</dbReference>
<dbReference type="PANTHER" id="PTHR37820">
    <property type="entry name" value="CELL DIVISION PROTEIN DIVIB"/>
    <property type="match status" value="1"/>
</dbReference>
<gene>
    <name evidence="8" type="primary">divIB</name>
    <name evidence="11" type="ORF">JR050_12815</name>
</gene>
<dbReference type="Gene3D" id="3.40.50.10960">
    <property type="match status" value="1"/>
</dbReference>